<keyword evidence="3" id="KW-1185">Reference proteome</keyword>
<name>A0A2I6UFX7_9CAUD</name>
<sequence length="76" mass="8632">MYSNKTFTLEEFAVVVPQFAQALINKVSESSPDAKLSVRQETPVSYLITIEAQKKEYYLLELLTNGHVQSTSVYPF</sequence>
<dbReference type="Pfam" id="PF24005">
    <property type="entry name" value="DUF7320"/>
    <property type="match status" value="1"/>
</dbReference>
<reference evidence="3" key="1">
    <citation type="submission" date="2018-01" db="EMBL/GenBank/DDBJ databases">
        <title>Direct submission.</title>
        <authorList>
            <person name="Ciacci N."/>
        </authorList>
    </citation>
    <scope>NUCLEOTIDE SEQUENCE [LARGE SCALE GENOMIC DNA]</scope>
</reference>
<dbReference type="InterPro" id="IPR055744">
    <property type="entry name" value="DUF7320"/>
</dbReference>
<protein>
    <recommendedName>
        <fullName evidence="1">DUF7320 domain-containing protein</fullName>
    </recommendedName>
</protein>
<dbReference type="Proteomes" id="UP000240294">
    <property type="component" value="Genome"/>
</dbReference>
<proteinExistence type="predicted"/>
<accession>A0A2I6UFX7</accession>
<evidence type="ECO:0000313" key="2">
    <source>
        <dbReference type="EMBL" id="AUO78817.1"/>
    </source>
</evidence>
<gene>
    <name evidence="2" type="ORF">vBKpnF48_192</name>
</gene>
<feature type="domain" description="DUF7320" evidence="1">
    <location>
        <begin position="1"/>
        <end position="74"/>
    </location>
</feature>
<evidence type="ECO:0000313" key="3">
    <source>
        <dbReference type="Proteomes" id="UP000240294"/>
    </source>
</evidence>
<dbReference type="EMBL" id="MG746602">
    <property type="protein sequence ID" value="AUO78817.1"/>
    <property type="molecule type" value="Genomic_DNA"/>
</dbReference>
<organism evidence="2 3">
    <name type="scientific">Klebsiella phage vB_Kpn_F48</name>
    <dbReference type="NCBI Taxonomy" id="2070028"/>
    <lineage>
        <taxon>Viruses</taxon>
        <taxon>Duplodnaviria</taxon>
        <taxon>Heunggongvirae</taxon>
        <taxon>Uroviricota</taxon>
        <taxon>Caudoviricetes</taxon>
        <taxon>Marfavirus</taxon>
        <taxon>Marfavirus F48</taxon>
    </lineage>
</organism>
<evidence type="ECO:0000259" key="1">
    <source>
        <dbReference type="Pfam" id="PF24005"/>
    </source>
</evidence>